<dbReference type="EMBL" id="JBHRTG010000019">
    <property type="protein sequence ID" value="MFC3164948.1"/>
    <property type="molecule type" value="Genomic_DNA"/>
</dbReference>
<keyword evidence="1" id="KW-0812">Transmembrane</keyword>
<gene>
    <name evidence="2" type="ORF">ACFOHV_16835</name>
</gene>
<evidence type="ECO:0000313" key="2">
    <source>
        <dbReference type="EMBL" id="MFC3164948.1"/>
    </source>
</evidence>
<dbReference type="Proteomes" id="UP001595647">
    <property type="component" value="Unassembled WGS sequence"/>
</dbReference>
<sequence>MTNDRESLQLKEHRAFQAKFWRLERVAWIFFALILVAVGLGLSGSGGPLSRSTLVADRSVADVPRFSRWEAPDEIRITLAPSSDQNLTLAAAFFSKFQIETMQPPPARTDPGQSSTVYHFGSSATKPLLVSINLRPLHPGQVAYPLGLNGKSVSAETFVWP</sequence>
<reference evidence="3" key="1">
    <citation type="journal article" date="2019" name="Int. J. Syst. Evol. Microbiol.">
        <title>The Global Catalogue of Microorganisms (GCM) 10K type strain sequencing project: providing services to taxonomists for standard genome sequencing and annotation.</title>
        <authorList>
            <consortium name="The Broad Institute Genomics Platform"/>
            <consortium name="The Broad Institute Genome Sequencing Center for Infectious Disease"/>
            <person name="Wu L."/>
            <person name="Ma J."/>
        </authorList>
    </citation>
    <scope>NUCLEOTIDE SEQUENCE [LARGE SCALE GENOMIC DNA]</scope>
    <source>
        <strain evidence="3">KCTC 52231</strain>
    </source>
</reference>
<comment type="caution">
    <text evidence="2">The sequence shown here is derived from an EMBL/GenBank/DDBJ whole genome shotgun (WGS) entry which is preliminary data.</text>
</comment>
<evidence type="ECO:0008006" key="4">
    <source>
        <dbReference type="Google" id="ProtNLM"/>
    </source>
</evidence>
<protein>
    <recommendedName>
        <fullName evidence="4">SbsA Ig-like domain-containing protein</fullName>
    </recommendedName>
</protein>
<accession>A0ABV7I5Z5</accession>
<evidence type="ECO:0000313" key="3">
    <source>
        <dbReference type="Proteomes" id="UP001595647"/>
    </source>
</evidence>
<organism evidence="2 3">
    <name type="scientific">Ciceribacter thiooxidans</name>
    <dbReference type="NCBI Taxonomy" id="1969821"/>
    <lineage>
        <taxon>Bacteria</taxon>
        <taxon>Pseudomonadati</taxon>
        <taxon>Pseudomonadota</taxon>
        <taxon>Alphaproteobacteria</taxon>
        <taxon>Hyphomicrobiales</taxon>
        <taxon>Rhizobiaceae</taxon>
        <taxon>Ciceribacter</taxon>
    </lineage>
</organism>
<feature type="transmembrane region" description="Helical" evidence="1">
    <location>
        <begin position="26"/>
        <end position="44"/>
    </location>
</feature>
<keyword evidence="1" id="KW-1133">Transmembrane helix</keyword>
<proteinExistence type="predicted"/>
<dbReference type="RefSeq" id="WP_182308028.1">
    <property type="nucleotide sequence ID" value="NZ_CP059897.1"/>
</dbReference>
<keyword evidence="3" id="KW-1185">Reference proteome</keyword>
<evidence type="ECO:0000256" key="1">
    <source>
        <dbReference type="SAM" id="Phobius"/>
    </source>
</evidence>
<keyword evidence="1" id="KW-0472">Membrane</keyword>
<name>A0ABV7I5Z5_9HYPH</name>